<keyword evidence="2" id="KW-0812">Transmembrane</keyword>
<feature type="transmembrane region" description="Helical" evidence="2">
    <location>
        <begin position="121"/>
        <end position="142"/>
    </location>
</feature>
<name>A0A5B8MJE2_9CHLO</name>
<dbReference type="GO" id="GO:0005886">
    <property type="term" value="C:plasma membrane"/>
    <property type="evidence" value="ECO:0007669"/>
    <property type="project" value="InterPro"/>
</dbReference>
<accession>A0A5B8MJE2</accession>
<evidence type="ECO:0000313" key="3">
    <source>
        <dbReference type="EMBL" id="QDZ20606.1"/>
    </source>
</evidence>
<dbReference type="AlphaFoldDB" id="A0A5B8MJE2"/>
<feature type="transmembrane region" description="Helical" evidence="2">
    <location>
        <begin position="467"/>
        <end position="493"/>
    </location>
</feature>
<organism evidence="3 4">
    <name type="scientific">Chloropicon primus</name>
    <dbReference type="NCBI Taxonomy" id="1764295"/>
    <lineage>
        <taxon>Eukaryota</taxon>
        <taxon>Viridiplantae</taxon>
        <taxon>Chlorophyta</taxon>
        <taxon>Chloropicophyceae</taxon>
        <taxon>Chloropicales</taxon>
        <taxon>Chloropicaceae</taxon>
        <taxon>Chloropicon</taxon>
    </lineage>
</organism>
<feature type="transmembrane region" description="Helical" evidence="2">
    <location>
        <begin position="189"/>
        <end position="207"/>
    </location>
</feature>
<gene>
    <name evidence="3" type="ORF">A3770_04p31240</name>
</gene>
<evidence type="ECO:0000256" key="1">
    <source>
        <dbReference type="SAM" id="MobiDB-lite"/>
    </source>
</evidence>
<evidence type="ECO:0000313" key="4">
    <source>
        <dbReference type="Proteomes" id="UP000316726"/>
    </source>
</evidence>
<keyword evidence="2" id="KW-1133">Transmembrane helix</keyword>
<proteinExistence type="predicted"/>
<keyword evidence="2" id="KW-0472">Membrane</keyword>
<dbReference type="STRING" id="1764295.A0A5B8MJE2"/>
<feature type="transmembrane region" description="Helical" evidence="2">
    <location>
        <begin position="523"/>
        <end position="545"/>
    </location>
</feature>
<dbReference type="PANTHER" id="PTHR23302:SF24">
    <property type="entry name" value="TMC DOMAIN-CONTAINING PROTEIN"/>
    <property type="match status" value="1"/>
</dbReference>
<dbReference type="EMBL" id="CP031037">
    <property type="protein sequence ID" value="QDZ20606.1"/>
    <property type="molecule type" value="Genomic_DNA"/>
</dbReference>
<feature type="region of interest" description="Disordered" evidence="1">
    <location>
        <begin position="612"/>
        <end position="642"/>
    </location>
</feature>
<feature type="transmembrane region" description="Helical" evidence="2">
    <location>
        <begin position="425"/>
        <end position="447"/>
    </location>
</feature>
<feature type="transmembrane region" description="Helical" evidence="2">
    <location>
        <begin position="378"/>
        <end position="397"/>
    </location>
</feature>
<feature type="transmembrane region" description="Helical" evidence="2">
    <location>
        <begin position="580"/>
        <end position="601"/>
    </location>
</feature>
<sequence length="642" mass="73343">MTFGLNLGEVEAFTFPGEDDVGRATTFSNSYASDHKENNGGYGAQDDHAFPDDVITRRQGQVKSTIKRAIRRLSSVTEYTRGRMHLDPQLTLLVHIRDTLQKVEGKYGTGAAMVLIVESWLSMYVALMCIVWVAAVIVPFVLLEGKSAKAPEGPGVMDVLQVQNLQEAGFLYSYYPSYSSKESAYRFDLAYPFLLLATYLFGLLTLVRYSLKGFPAFPLQDKKTAPGFLSLFGLFSIDRRNQKKFSNVAFSSWNFNLVSIETSRQYRRGMRQKFQIMLQEAALEKNSVDIQMYNALKGHSIVLFFTSVLIWPFMVGAVVIGINSVMTEMESIEDSMGTKYAPAIAVWLIMKASSTSNRILINLEKWPKSFRYLYQLRFARYFFTRAFGLGSLVYYMYHNIKFQDDFMSRGNPFQQTCPEQRFGEFFYRLAVTNLVCECFLCNLYIIIRRNMGKAVVLNVEESLSEVAFLLGLFLTGVLLAPYIGWIIALQALVHYKFNKFALRRHYKAPNYEIAYESSSLSSWLIRVVLIAAMVISSFPVVYFMYAKHPNCGPHMGSTVAQITSEWVDTSPIFVKTLLRWFFHPLLLLSFVVICITGMLFMRTRLRESKQSNEDLIRHSSQNQRELQSFVRDEGKDNPSGVL</sequence>
<dbReference type="PANTHER" id="PTHR23302">
    <property type="entry name" value="TRANSMEMBRANE CHANNEL-RELATED"/>
    <property type="match status" value="1"/>
</dbReference>
<reference evidence="3 4" key="1">
    <citation type="submission" date="2018-07" db="EMBL/GenBank/DDBJ databases">
        <title>The complete nuclear genome of the prasinophyte Chloropicon primus (CCMP1205).</title>
        <authorList>
            <person name="Pombert J.-F."/>
            <person name="Otis C."/>
            <person name="Turmel M."/>
            <person name="Lemieux C."/>
        </authorList>
    </citation>
    <scope>NUCLEOTIDE SEQUENCE [LARGE SCALE GENOMIC DNA]</scope>
    <source>
        <strain evidence="3 4">CCMP1205</strain>
    </source>
</reference>
<evidence type="ECO:0008006" key="5">
    <source>
        <dbReference type="Google" id="ProtNLM"/>
    </source>
</evidence>
<protein>
    <recommendedName>
        <fullName evidence="5">TMC domain-containing protein</fullName>
    </recommendedName>
</protein>
<dbReference type="Proteomes" id="UP000316726">
    <property type="component" value="Chromosome 4"/>
</dbReference>
<keyword evidence="4" id="KW-1185">Reference proteome</keyword>
<evidence type="ECO:0000256" key="2">
    <source>
        <dbReference type="SAM" id="Phobius"/>
    </source>
</evidence>
<feature type="transmembrane region" description="Helical" evidence="2">
    <location>
        <begin position="301"/>
        <end position="322"/>
    </location>
</feature>
<dbReference type="InterPro" id="IPR038900">
    <property type="entry name" value="TMC"/>
</dbReference>